<gene>
    <name evidence="2" type="ORF">BCR35DRAFT_325032</name>
</gene>
<comment type="caution">
    <text evidence="2">The sequence shown here is derived from an EMBL/GenBank/DDBJ whole genome shotgun (WGS) entry which is preliminary data.</text>
</comment>
<dbReference type="OrthoDB" id="2104739at2759"/>
<reference evidence="2 3" key="1">
    <citation type="submission" date="2016-07" db="EMBL/GenBank/DDBJ databases">
        <title>Pervasive Adenine N6-methylation of Active Genes in Fungi.</title>
        <authorList>
            <consortium name="DOE Joint Genome Institute"/>
            <person name="Mondo S.J."/>
            <person name="Dannebaum R.O."/>
            <person name="Kuo R.C."/>
            <person name="Labutti K."/>
            <person name="Haridas S."/>
            <person name="Kuo A."/>
            <person name="Salamov A."/>
            <person name="Ahrendt S.R."/>
            <person name="Lipzen A."/>
            <person name="Sullivan W."/>
            <person name="Andreopoulos W.B."/>
            <person name="Clum A."/>
            <person name="Lindquist E."/>
            <person name="Daum C."/>
            <person name="Ramamoorthy G.K."/>
            <person name="Gryganskyi A."/>
            <person name="Culley D."/>
            <person name="Magnuson J.K."/>
            <person name="James T.Y."/>
            <person name="O'Malley M.A."/>
            <person name="Stajich J.E."/>
            <person name="Spatafora J.W."/>
            <person name="Visel A."/>
            <person name="Grigoriev I.V."/>
        </authorList>
    </citation>
    <scope>NUCLEOTIDE SEQUENCE [LARGE SCALE GENOMIC DNA]</scope>
    <source>
        <strain evidence="2 3">62-1032</strain>
    </source>
</reference>
<dbReference type="EMBL" id="MCGR01000022">
    <property type="protein sequence ID" value="ORY81789.1"/>
    <property type="molecule type" value="Genomic_DNA"/>
</dbReference>
<keyword evidence="3" id="KW-1185">Reference proteome</keyword>
<protein>
    <recommendedName>
        <fullName evidence="1">HNH nuclease domain-containing protein</fullName>
    </recommendedName>
</protein>
<dbReference type="InParanoid" id="A0A1Y2FCY6"/>
<dbReference type="InterPro" id="IPR003615">
    <property type="entry name" value="HNH_nuc"/>
</dbReference>
<feature type="domain" description="HNH nuclease" evidence="1">
    <location>
        <begin position="160"/>
        <end position="221"/>
    </location>
</feature>
<organism evidence="2 3">
    <name type="scientific">Leucosporidium creatinivorum</name>
    <dbReference type="NCBI Taxonomy" id="106004"/>
    <lineage>
        <taxon>Eukaryota</taxon>
        <taxon>Fungi</taxon>
        <taxon>Dikarya</taxon>
        <taxon>Basidiomycota</taxon>
        <taxon>Pucciniomycotina</taxon>
        <taxon>Microbotryomycetes</taxon>
        <taxon>Leucosporidiales</taxon>
        <taxon>Leucosporidium</taxon>
    </lineage>
</organism>
<dbReference type="Proteomes" id="UP000193467">
    <property type="component" value="Unassembled WGS sequence"/>
</dbReference>
<evidence type="ECO:0000313" key="2">
    <source>
        <dbReference type="EMBL" id="ORY81789.1"/>
    </source>
</evidence>
<sequence>MSPTTRAQAIESLRAQIKELCAQDLEEEARFPGACLSAILALQEEGIEGTNPEGEAIGADWVVEQLGDFSIESCRALIEEWRILLAIAHTVSPYTTPRTRNGTRKPAGRVTFLEVVGRRDDWSCIVSGLGHLHLALDFLPPDEVQGWKASRRARPRLVGHCKVGHIFPWASVDRPDYPRFLEHLTGIKVPYASSTSIDDPRNGMVLDGSLNALFGTLDLAFKATEKEHDYDIVYSSAWGGPGYPTHCTFTTKTDIPLPDPAILRVYYLLFRVLHSSEDATELLHPAIDYDPLEELSTLPHKGTGERRSLASLF</sequence>
<dbReference type="Pfam" id="PF13391">
    <property type="entry name" value="HNH_2"/>
    <property type="match status" value="1"/>
</dbReference>
<proteinExistence type="predicted"/>
<name>A0A1Y2FCY6_9BASI</name>
<evidence type="ECO:0000313" key="3">
    <source>
        <dbReference type="Proteomes" id="UP000193467"/>
    </source>
</evidence>
<evidence type="ECO:0000259" key="1">
    <source>
        <dbReference type="Pfam" id="PF13391"/>
    </source>
</evidence>
<dbReference type="STRING" id="106004.A0A1Y2FCY6"/>
<accession>A0A1Y2FCY6</accession>
<dbReference type="AlphaFoldDB" id="A0A1Y2FCY6"/>